<keyword evidence="6 12" id="KW-0812">Transmembrane</keyword>
<proteinExistence type="predicted"/>
<dbReference type="Proteomes" id="UP000291106">
    <property type="component" value="Chromosome"/>
</dbReference>
<evidence type="ECO:0000256" key="9">
    <source>
        <dbReference type="ARBA" id="ARBA00022840"/>
    </source>
</evidence>
<feature type="domain" description="Histidine kinase" evidence="13">
    <location>
        <begin position="247"/>
        <end position="448"/>
    </location>
</feature>
<evidence type="ECO:0000256" key="6">
    <source>
        <dbReference type="ARBA" id="ARBA00022692"/>
    </source>
</evidence>
<dbReference type="GO" id="GO:0005886">
    <property type="term" value="C:plasma membrane"/>
    <property type="evidence" value="ECO:0007669"/>
    <property type="project" value="TreeGrafter"/>
</dbReference>
<evidence type="ECO:0000259" key="13">
    <source>
        <dbReference type="PROSITE" id="PS50109"/>
    </source>
</evidence>
<evidence type="ECO:0000256" key="7">
    <source>
        <dbReference type="ARBA" id="ARBA00022741"/>
    </source>
</evidence>
<gene>
    <name evidence="14" type="ORF">EXU30_01845</name>
</gene>
<evidence type="ECO:0000256" key="1">
    <source>
        <dbReference type="ARBA" id="ARBA00000085"/>
    </source>
</evidence>
<feature type="transmembrane region" description="Helical" evidence="12">
    <location>
        <begin position="168"/>
        <end position="191"/>
    </location>
</feature>
<dbReference type="PRINTS" id="PR00344">
    <property type="entry name" value="BCTRLSENSOR"/>
</dbReference>
<dbReference type="Pfam" id="PF02518">
    <property type="entry name" value="HATPase_c"/>
    <property type="match status" value="1"/>
</dbReference>
<dbReference type="InterPro" id="IPR003594">
    <property type="entry name" value="HATPase_dom"/>
</dbReference>
<organism evidence="14 15">
    <name type="scientific">Shewanella maritima</name>
    <dbReference type="NCBI Taxonomy" id="2520507"/>
    <lineage>
        <taxon>Bacteria</taxon>
        <taxon>Pseudomonadati</taxon>
        <taxon>Pseudomonadota</taxon>
        <taxon>Gammaproteobacteria</taxon>
        <taxon>Alteromonadales</taxon>
        <taxon>Shewanellaceae</taxon>
        <taxon>Shewanella</taxon>
    </lineage>
</organism>
<dbReference type="GO" id="GO:0000160">
    <property type="term" value="P:phosphorelay signal transduction system"/>
    <property type="evidence" value="ECO:0007669"/>
    <property type="project" value="TreeGrafter"/>
</dbReference>
<keyword evidence="11 12" id="KW-0472">Membrane</keyword>
<sequence>MRLNLHPEKRLLTRVLVTSFTIITLVGFALAWLLTLVFAQSKYNDTTTKLIAELPVIAAEFQENNLVPITQAIDNDNIYTKYLMATCDSRYHTMWESSAAIDAGVLQICERYKNVKDSFGVKYINNGTDQNYFVYALSVQIEAQDYHLVILKDASKLKQELDKFDRLTLFRLAIVLGIAYLLLTSAAYWSLLPLRRLKLELQQLKDGQKQSLENDYPVELTGITNSLNQLVSQSEQRQSRYQNAMNDLAHSLKTRLAATLAIIDDKSLTQEQQRQHALTQVNDMDQLVKYQLKRAMLGRKGLISELTPLEPVIKQITDMLDKLYHSKAVQLELKVAPQLILPMEKADVMELVGNILENAYRLCISKVRVTAITSSGNIQLFIEDDGPGVEDSIKQKIILRGVRADTQSPGQGIGLAVCQEIIDSYGGTMNIEQSDLLGAQFALTLPAQ</sequence>
<dbReference type="InterPro" id="IPR004358">
    <property type="entry name" value="Sig_transdc_His_kin-like_C"/>
</dbReference>
<dbReference type="InterPro" id="IPR005467">
    <property type="entry name" value="His_kinase_dom"/>
</dbReference>
<dbReference type="RefSeq" id="WP_130597550.1">
    <property type="nucleotide sequence ID" value="NZ_CP036200.1"/>
</dbReference>
<dbReference type="KEGG" id="smai:EXU30_01845"/>
<dbReference type="CDD" id="cd16954">
    <property type="entry name" value="HATPase_PhoQ-like"/>
    <property type="match status" value="1"/>
</dbReference>
<dbReference type="SUPFAM" id="SSF55874">
    <property type="entry name" value="ATPase domain of HSP90 chaperone/DNA topoisomerase II/histidine kinase"/>
    <property type="match status" value="1"/>
</dbReference>
<evidence type="ECO:0000313" key="15">
    <source>
        <dbReference type="Proteomes" id="UP000291106"/>
    </source>
</evidence>
<evidence type="ECO:0000256" key="11">
    <source>
        <dbReference type="ARBA" id="ARBA00023136"/>
    </source>
</evidence>
<evidence type="ECO:0000256" key="2">
    <source>
        <dbReference type="ARBA" id="ARBA00004370"/>
    </source>
</evidence>
<evidence type="ECO:0000256" key="10">
    <source>
        <dbReference type="ARBA" id="ARBA00022989"/>
    </source>
</evidence>
<keyword evidence="10 12" id="KW-1133">Transmembrane helix</keyword>
<dbReference type="EMBL" id="CP036200">
    <property type="protein sequence ID" value="QBF81576.1"/>
    <property type="molecule type" value="Genomic_DNA"/>
</dbReference>
<dbReference type="InterPro" id="IPR058619">
    <property type="entry name" value="PhoQ/CarS-like_HATPase"/>
</dbReference>
<evidence type="ECO:0000256" key="3">
    <source>
        <dbReference type="ARBA" id="ARBA00012438"/>
    </source>
</evidence>
<keyword evidence="9" id="KW-0067">ATP-binding</keyword>
<keyword evidence="5" id="KW-0808">Transferase</keyword>
<dbReference type="InterPro" id="IPR036890">
    <property type="entry name" value="HATPase_C_sf"/>
</dbReference>
<protein>
    <recommendedName>
        <fullName evidence="3">histidine kinase</fullName>
        <ecNumber evidence="3">2.7.13.3</ecNumber>
    </recommendedName>
</protein>
<dbReference type="PROSITE" id="PS50109">
    <property type="entry name" value="HIS_KIN"/>
    <property type="match status" value="1"/>
</dbReference>
<keyword evidence="7" id="KW-0547">Nucleotide-binding</keyword>
<dbReference type="GO" id="GO:0005524">
    <property type="term" value="F:ATP binding"/>
    <property type="evidence" value="ECO:0007669"/>
    <property type="project" value="UniProtKB-KW"/>
</dbReference>
<dbReference type="OrthoDB" id="9809567at2"/>
<keyword evidence="15" id="KW-1185">Reference proteome</keyword>
<evidence type="ECO:0000256" key="5">
    <source>
        <dbReference type="ARBA" id="ARBA00022679"/>
    </source>
</evidence>
<evidence type="ECO:0000313" key="14">
    <source>
        <dbReference type="EMBL" id="QBF81576.1"/>
    </source>
</evidence>
<reference evidence="14 15" key="1">
    <citation type="submission" date="2019-02" db="EMBL/GenBank/DDBJ databases">
        <title>Shewanella sp. D4-2 isolated from Dokdo Island.</title>
        <authorList>
            <person name="Baek K."/>
        </authorList>
    </citation>
    <scope>NUCLEOTIDE SEQUENCE [LARGE SCALE GENOMIC DNA]</scope>
    <source>
        <strain evidence="14 15">D4-2</strain>
    </source>
</reference>
<evidence type="ECO:0000256" key="12">
    <source>
        <dbReference type="SAM" id="Phobius"/>
    </source>
</evidence>
<dbReference type="EC" id="2.7.13.3" evidence="3"/>
<comment type="subcellular location">
    <subcellularLocation>
        <location evidence="2">Membrane</location>
    </subcellularLocation>
</comment>
<keyword evidence="8" id="KW-0418">Kinase</keyword>
<comment type="catalytic activity">
    <reaction evidence="1">
        <text>ATP + protein L-histidine = ADP + protein N-phospho-L-histidine.</text>
        <dbReference type="EC" id="2.7.13.3"/>
    </reaction>
</comment>
<dbReference type="SMART" id="SM00387">
    <property type="entry name" value="HATPase_c"/>
    <property type="match status" value="1"/>
</dbReference>
<dbReference type="PANTHER" id="PTHR45436:SF4">
    <property type="entry name" value="SENSOR PROTEIN PHOQ"/>
    <property type="match status" value="1"/>
</dbReference>
<feature type="transmembrane region" description="Helical" evidence="12">
    <location>
        <begin position="20"/>
        <end position="39"/>
    </location>
</feature>
<evidence type="ECO:0000256" key="8">
    <source>
        <dbReference type="ARBA" id="ARBA00022777"/>
    </source>
</evidence>
<dbReference type="GO" id="GO:0004673">
    <property type="term" value="F:protein histidine kinase activity"/>
    <property type="evidence" value="ECO:0007669"/>
    <property type="project" value="UniProtKB-EC"/>
</dbReference>
<dbReference type="InterPro" id="IPR050428">
    <property type="entry name" value="TCS_sensor_his_kinase"/>
</dbReference>
<keyword evidence="4" id="KW-0597">Phosphoprotein</keyword>
<accession>A0A411PDF0</accession>
<dbReference type="AlphaFoldDB" id="A0A411PDF0"/>
<dbReference type="Gene3D" id="3.30.565.10">
    <property type="entry name" value="Histidine kinase-like ATPase, C-terminal domain"/>
    <property type="match status" value="1"/>
</dbReference>
<evidence type="ECO:0000256" key="4">
    <source>
        <dbReference type="ARBA" id="ARBA00022553"/>
    </source>
</evidence>
<name>A0A411PDF0_9GAMM</name>
<dbReference type="PANTHER" id="PTHR45436">
    <property type="entry name" value="SENSOR HISTIDINE KINASE YKOH"/>
    <property type="match status" value="1"/>
</dbReference>